<reference evidence="1" key="1">
    <citation type="journal article" date="2014" name="Front. Microbiol.">
        <title>High frequency of phylogenetically diverse reductive dehalogenase-homologous genes in deep subseafloor sedimentary metagenomes.</title>
        <authorList>
            <person name="Kawai M."/>
            <person name="Futagami T."/>
            <person name="Toyoda A."/>
            <person name="Takaki Y."/>
            <person name="Nishi S."/>
            <person name="Hori S."/>
            <person name="Arai W."/>
            <person name="Tsubouchi T."/>
            <person name="Morono Y."/>
            <person name="Uchiyama I."/>
            <person name="Ito T."/>
            <person name="Fujiyama A."/>
            <person name="Inagaki F."/>
            <person name="Takami H."/>
        </authorList>
    </citation>
    <scope>NUCLEOTIDE SEQUENCE</scope>
    <source>
        <strain evidence="1">Expedition CK06-06</strain>
    </source>
</reference>
<dbReference type="AlphaFoldDB" id="X1DNA4"/>
<organism evidence="1">
    <name type="scientific">marine sediment metagenome</name>
    <dbReference type="NCBI Taxonomy" id="412755"/>
    <lineage>
        <taxon>unclassified sequences</taxon>
        <taxon>metagenomes</taxon>
        <taxon>ecological metagenomes</taxon>
    </lineage>
</organism>
<sequence>WNYFFIQNSLLQEGHLILSLVGVLCSNVTGK</sequence>
<proteinExistence type="predicted"/>
<feature type="non-terminal residue" evidence="1">
    <location>
        <position position="1"/>
    </location>
</feature>
<evidence type="ECO:0000313" key="1">
    <source>
        <dbReference type="EMBL" id="GAH09735.1"/>
    </source>
</evidence>
<comment type="caution">
    <text evidence="1">The sequence shown here is derived from an EMBL/GenBank/DDBJ whole genome shotgun (WGS) entry which is preliminary data.</text>
</comment>
<gene>
    <name evidence="1" type="ORF">S01H4_61297</name>
</gene>
<accession>X1DNA4</accession>
<name>X1DNA4_9ZZZZ</name>
<protein>
    <submittedName>
        <fullName evidence="1">Uncharacterized protein</fullName>
    </submittedName>
</protein>
<dbReference type="EMBL" id="BART01036315">
    <property type="protein sequence ID" value="GAH09735.1"/>
    <property type="molecule type" value="Genomic_DNA"/>
</dbReference>